<accession>A0A917N5D5</accession>
<dbReference type="SUPFAM" id="SSF53807">
    <property type="entry name" value="Helical backbone' metal receptor"/>
    <property type="match status" value="1"/>
</dbReference>
<keyword evidence="5" id="KW-1185">Reference proteome</keyword>
<dbReference type="PROSITE" id="PS51257">
    <property type="entry name" value="PROKAR_LIPOPROTEIN"/>
    <property type="match status" value="1"/>
</dbReference>
<evidence type="ECO:0000256" key="1">
    <source>
        <dbReference type="ARBA" id="ARBA00008814"/>
    </source>
</evidence>
<dbReference type="InterPro" id="IPR050902">
    <property type="entry name" value="ABC_Transporter_SBP"/>
</dbReference>
<evidence type="ECO:0000259" key="3">
    <source>
        <dbReference type="PROSITE" id="PS50983"/>
    </source>
</evidence>
<organism evidence="4 5">
    <name type="scientific">Enterococcus alcedinis</name>
    <dbReference type="NCBI Taxonomy" id="1274384"/>
    <lineage>
        <taxon>Bacteria</taxon>
        <taxon>Bacillati</taxon>
        <taxon>Bacillota</taxon>
        <taxon>Bacilli</taxon>
        <taxon>Lactobacillales</taxon>
        <taxon>Enterococcaceae</taxon>
        <taxon>Enterococcus</taxon>
    </lineage>
</organism>
<dbReference type="Proteomes" id="UP000622610">
    <property type="component" value="Unassembled WGS sequence"/>
</dbReference>
<proteinExistence type="inferred from homology"/>
<feature type="domain" description="Fe/B12 periplasmic-binding" evidence="3">
    <location>
        <begin position="65"/>
        <end position="337"/>
    </location>
</feature>
<dbReference type="PANTHER" id="PTHR30535:SF7">
    <property type="entry name" value="IRON(III) DICITRATE-BINDING PROTEIN"/>
    <property type="match status" value="1"/>
</dbReference>
<dbReference type="PROSITE" id="PS50983">
    <property type="entry name" value="FE_B12_PBP"/>
    <property type="match status" value="1"/>
</dbReference>
<evidence type="ECO:0000313" key="5">
    <source>
        <dbReference type="Proteomes" id="UP000622610"/>
    </source>
</evidence>
<evidence type="ECO:0000256" key="2">
    <source>
        <dbReference type="SAM" id="SignalP"/>
    </source>
</evidence>
<dbReference type="Gene3D" id="3.40.50.1980">
    <property type="entry name" value="Nitrogenase molybdenum iron protein domain"/>
    <property type="match status" value="2"/>
</dbReference>
<dbReference type="RefSeq" id="WP_188368031.1">
    <property type="nucleotide sequence ID" value="NZ_BMDT01000008.1"/>
</dbReference>
<feature type="chain" id="PRO_5037252386" evidence="2">
    <location>
        <begin position="23"/>
        <end position="337"/>
    </location>
</feature>
<reference evidence="4" key="1">
    <citation type="journal article" date="2014" name="Int. J. Syst. Evol. Microbiol.">
        <title>Complete genome sequence of Corynebacterium casei LMG S-19264T (=DSM 44701T), isolated from a smear-ripened cheese.</title>
        <authorList>
            <consortium name="US DOE Joint Genome Institute (JGI-PGF)"/>
            <person name="Walter F."/>
            <person name="Albersmeier A."/>
            <person name="Kalinowski J."/>
            <person name="Ruckert C."/>
        </authorList>
    </citation>
    <scope>NUCLEOTIDE SEQUENCE</scope>
    <source>
        <strain evidence="4">CCM 8433</strain>
    </source>
</reference>
<comment type="similarity">
    <text evidence="1">Belongs to the bacterial solute-binding protein 8 family.</text>
</comment>
<protein>
    <submittedName>
        <fullName evidence="4">Metal ABC transporter substrate-binding protein</fullName>
    </submittedName>
</protein>
<gene>
    <name evidence="4" type="primary">fatB</name>
    <name evidence="4" type="ORF">GCM10011482_18550</name>
</gene>
<dbReference type="EMBL" id="BMDT01000008">
    <property type="protein sequence ID" value="GGI66201.1"/>
    <property type="molecule type" value="Genomic_DNA"/>
</dbReference>
<dbReference type="InterPro" id="IPR002491">
    <property type="entry name" value="ABC_transptr_periplasmic_BD"/>
</dbReference>
<keyword evidence="2" id="KW-0732">Signal</keyword>
<sequence>MKKTLTLFAVAFIFTLSGCGNTDDTTNSTRSTDSNYPLTIKNVTRTEGGAKWIEKDQVFEKVPERVLANTRPAAELLLHLGLKDKIAGVGAVFGMDDSDVKAEFDELNHLSKDYINKETALSVDPDLIFGRGGLFDNAEWGNGTVDSINEMGIPTYVQETSTQNATFESVYNDIDNLGKIFDVEPAAKSFKEDLKEREQNLKDRVKEVNNEQRFVMLFMTDPSEVSIYPAYGESFFNSMFDMIGLDNVLLDVQGDVSLETLIETDPDVLIVPDWTTTTAGAKKNDMIDAVLSNEKLSSMKAVKNKQVYSVDYNYMFGYGYQSLAGMELLIDEMYGTK</sequence>
<dbReference type="PANTHER" id="PTHR30535">
    <property type="entry name" value="VITAMIN B12-BINDING PROTEIN"/>
    <property type="match status" value="1"/>
</dbReference>
<dbReference type="Pfam" id="PF01497">
    <property type="entry name" value="Peripla_BP_2"/>
    <property type="match status" value="1"/>
</dbReference>
<comment type="caution">
    <text evidence="4">The sequence shown here is derived from an EMBL/GenBank/DDBJ whole genome shotgun (WGS) entry which is preliminary data.</text>
</comment>
<name>A0A917N5D5_9ENTE</name>
<dbReference type="AlphaFoldDB" id="A0A917N5D5"/>
<reference evidence="4" key="2">
    <citation type="submission" date="2020-09" db="EMBL/GenBank/DDBJ databases">
        <authorList>
            <person name="Sun Q."/>
            <person name="Sedlacek I."/>
        </authorList>
    </citation>
    <scope>NUCLEOTIDE SEQUENCE</scope>
    <source>
        <strain evidence="4">CCM 8433</strain>
    </source>
</reference>
<evidence type="ECO:0000313" key="4">
    <source>
        <dbReference type="EMBL" id="GGI66201.1"/>
    </source>
</evidence>
<feature type="signal peptide" evidence="2">
    <location>
        <begin position="1"/>
        <end position="22"/>
    </location>
</feature>